<dbReference type="SUPFAM" id="SSF89796">
    <property type="entry name" value="CoA-transferase family III (CaiB/BaiF)"/>
    <property type="match status" value="1"/>
</dbReference>
<reference evidence="1" key="1">
    <citation type="submission" date="2018-05" db="EMBL/GenBank/DDBJ databases">
        <authorList>
            <person name="Lanie J.A."/>
            <person name="Ng W.-L."/>
            <person name="Kazmierczak K.M."/>
            <person name="Andrzejewski T.M."/>
            <person name="Davidsen T.M."/>
            <person name="Wayne K.J."/>
            <person name="Tettelin H."/>
            <person name="Glass J.I."/>
            <person name="Rusch D."/>
            <person name="Podicherti R."/>
            <person name="Tsui H.-C.T."/>
            <person name="Winkler M.E."/>
        </authorList>
    </citation>
    <scope>NUCLEOTIDE SEQUENCE</scope>
</reference>
<evidence type="ECO:0000313" key="1">
    <source>
        <dbReference type="EMBL" id="SVA38799.1"/>
    </source>
</evidence>
<dbReference type="AlphaFoldDB" id="A0A381VEK4"/>
<dbReference type="Gene3D" id="3.30.1540.10">
    <property type="entry name" value="formyl-coa transferase, domain 3"/>
    <property type="match status" value="1"/>
</dbReference>
<dbReference type="InterPro" id="IPR050509">
    <property type="entry name" value="CoA-transferase_III"/>
</dbReference>
<gene>
    <name evidence="1" type="ORF">METZ01_LOCUS91653</name>
</gene>
<dbReference type="PANTHER" id="PTHR48228:SF5">
    <property type="entry name" value="ALPHA-METHYLACYL-COA RACEMASE"/>
    <property type="match status" value="1"/>
</dbReference>
<accession>A0A381VEK4</accession>
<dbReference type="InterPro" id="IPR003673">
    <property type="entry name" value="CoA-Trfase_fam_III"/>
</dbReference>
<dbReference type="Gene3D" id="3.40.50.10540">
    <property type="entry name" value="Crotonobetainyl-coa:carnitine coa-transferase, domain 1"/>
    <property type="match status" value="1"/>
</dbReference>
<name>A0A381VEK4_9ZZZZ</name>
<dbReference type="InterPro" id="IPR023606">
    <property type="entry name" value="CoA-Trfase_III_dom_1_sf"/>
</dbReference>
<dbReference type="GO" id="GO:0003824">
    <property type="term" value="F:catalytic activity"/>
    <property type="evidence" value="ECO:0007669"/>
    <property type="project" value="InterPro"/>
</dbReference>
<proteinExistence type="predicted"/>
<dbReference type="PANTHER" id="PTHR48228">
    <property type="entry name" value="SUCCINYL-COA--D-CITRAMALATE COA-TRANSFERASE"/>
    <property type="match status" value="1"/>
</dbReference>
<dbReference type="InterPro" id="IPR044855">
    <property type="entry name" value="CoA-Trfase_III_dom3_sf"/>
</dbReference>
<organism evidence="1">
    <name type="scientific">marine metagenome</name>
    <dbReference type="NCBI Taxonomy" id="408172"/>
    <lineage>
        <taxon>unclassified sequences</taxon>
        <taxon>metagenomes</taxon>
        <taxon>ecological metagenomes</taxon>
    </lineage>
</organism>
<dbReference type="Pfam" id="PF02515">
    <property type="entry name" value="CoA_transf_3"/>
    <property type="match status" value="1"/>
</dbReference>
<evidence type="ECO:0008006" key="2">
    <source>
        <dbReference type="Google" id="ProtNLM"/>
    </source>
</evidence>
<protein>
    <recommendedName>
        <fullName evidence="2">CoA transferase</fullName>
    </recommendedName>
</protein>
<dbReference type="EMBL" id="UINC01008630">
    <property type="protein sequence ID" value="SVA38799.1"/>
    <property type="molecule type" value="Genomic_DNA"/>
</dbReference>
<sequence length="387" mass="42497">MDLCIVLAGPTCGKTLAQYGAEVIKIDPEHRPPQLTPWLDVGRGKRSISLNIVNPDGLETFLKLVDSADVILEGFRKGVTDRLGIGYQQLKARNPKLVYASINCFGRSGPWEFRPGFEQNAQAATGVQLRNSDGKGQPRPATFTLNDYGTGIAAAYGIMMALLEREKTGQGQQIEAALSYTSATISGQYHVTHQNYVRNDIGGPGVRGLNALTGLYESSDSWVFLSISSNREWETLCGVEEFSNLGLQEEFLSDDLRSKNDLLLREAFEKIFAANSTTYWIKTMSSIGIPLVKNTTAAEIHSDEFNHTRGLIKDNDYANSMELNSSWGNTSWAGNPVIMSETPLQDVTPPIFGGDTVPILEELGLKTEEIDHLRETGAIPKILPIKI</sequence>